<protein>
    <submittedName>
        <fullName evidence="1">Uncharacterized protein</fullName>
    </submittedName>
</protein>
<dbReference type="Proteomes" id="UP001566132">
    <property type="component" value="Unassembled WGS sequence"/>
</dbReference>
<name>A0ABD1FA09_HYPHA</name>
<reference evidence="1 2" key="1">
    <citation type="submission" date="2024-05" db="EMBL/GenBank/DDBJ databases">
        <title>Genetic variation in Jamaican populations of the coffee berry borer (Hypothenemus hampei).</title>
        <authorList>
            <person name="Errbii M."/>
            <person name="Myrie A."/>
        </authorList>
    </citation>
    <scope>NUCLEOTIDE SEQUENCE [LARGE SCALE GENOMIC DNA]</scope>
    <source>
        <strain evidence="1">JA-Hopewell-2020-01-JO</strain>
        <tissue evidence="1">Whole body</tissue>
    </source>
</reference>
<evidence type="ECO:0000313" key="2">
    <source>
        <dbReference type="Proteomes" id="UP001566132"/>
    </source>
</evidence>
<comment type="caution">
    <text evidence="1">The sequence shown here is derived from an EMBL/GenBank/DDBJ whole genome shotgun (WGS) entry which is preliminary data.</text>
</comment>
<proteinExistence type="predicted"/>
<keyword evidence="2" id="KW-1185">Reference proteome</keyword>
<accession>A0ABD1FA09</accession>
<evidence type="ECO:0000313" key="1">
    <source>
        <dbReference type="EMBL" id="KAL1516082.1"/>
    </source>
</evidence>
<gene>
    <name evidence="1" type="ORF">ABEB36_000006</name>
</gene>
<dbReference type="AlphaFoldDB" id="A0ABD1FA09"/>
<sequence length="375" mass="43111">MLNKDTCSTHSSYKSAVTVFKMISHDSRNNDTNANSSSFSTSPICYDREIEECLQKFEDAARRESYHLLNTMYCTDTYQIECGLSPALTFSSVVVLSQPTQLNKITFSEFEWASLINVLEQKIYDFFDDPTVPGDVVTFPCGDFVEVSQMIGFNNTDGDFGKVLKILKHAVNFYLTENDVLQILHTDLSLIRPRLTILNDLNFCSYYHNSWCNVNNVDKKDMLEWYILFCDTSCTGNMLLISALREYIFYYNDKVLQNLCKDTTAVIVLLLSMMDSIQNVIDFLAGNKDIKHLTSEDLKCLPLDYYLNHIHCMNLLNIWSKLPYKYTSNYKLQVRLPCFVHYNQPGFETHIDGPPLSQNTCPQCLQASVNQCNFV</sequence>
<dbReference type="EMBL" id="JBDJPC010000001">
    <property type="protein sequence ID" value="KAL1516082.1"/>
    <property type="molecule type" value="Genomic_DNA"/>
</dbReference>
<organism evidence="1 2">
    <name type="scientific">Hypothenemus hampei</name>
    <name type="common">Coffee berry borer</name>
    <dbReference type="NCBI Taxonomy" id="57062"/>
    <lineage>
        <taxon>Eukaryota</taxon>
        <taxon>Metazoa</taxon>
        <taxon>Ecdysozoa</taxon>
        <taxon>Arthropoda</taxon>
        <taxon>Hexapoda</taxon>
        <taxon>Insecta</taxon>
        <taxon>Pterygota</taxon>
        <taxon>Neoptera</taxon>
        <taxon>Endopterygota</taxon>
        <taxon>Coleoptera</taxon>
        <taxon>Polyphaga</taxon>
        <taxon>Cucujiformia</taxon>
        <taxon>Curculionidae</taxon>
        <taxon>Scolytinae</taxon>
        <taxon>Hypothenemus</taxon>
    </lineage>
</organism>